<keyword evidence="3" id="KW-1185">Reference proteome</keyword>
<dbReference type="InterPro" id="IPR025164">
    <property type="entry name" value="Toastrack_DUF4097"/>
</dbReference>
<evidence type="ECO:0000313" key="2">
    <source>
        <dbReference type="EMBL" id="PVY86264.1"/>
    </source>
</evidence>
<dbReference type="EMBL" id="QEKT01000001">
    <property type="protein sequence ID" value="PVY86264.1"/>
    <property type="molecule type" value="Genomic_DNA"/>
</dbReference>
<evidence type="ECO:0000313" key="3">
    <source>
        <dbReference type="Proteomes" id="UP000245433"/>
    </source>
</evidence>
<evidence type="ECO:0000259" key="1">
    <source>
        <dbReference type="Pfam" id="PF13349"/>
    </source>
</evidence>
<gene>
    <name evidence="2" type="ORF">C7384_101179</name>
</gene>
<comment type="caution">
    <text evidence="2">The sequence shown here is derived from an EMBL/GenBank/DDBJ whole genome shotgun (WGS) entry which is preliminary data.</text>
</comment>
<dbReference type="RefSeq" id="WP_089937512.1">
    <property type="nucleotide sequence ID" value="NZ_CAKOEX010000001.1"/>
</dbReference>
<accession>A0A2U1DF21</accession>
<dbReference type="Pfam" id="PF13349">
    <property type="entry name" value="DUF4097"/>
    <property type="match status" value="1"/>
</dbReference>
<dbReference type="AlphaFoldDB" id="A0A2U1DF21"/>
<feature type="domain" description="DUF4097" evidence="1">
    <location>
        <begin position="62"/>
        <end position="255"/>
    </location>
</feature>
<dbReference type="Proteomes" id="UP000245433">
    <property type="component" value="Unassembled WGS sequence"/>
</dbReference>
<protein>
    <submittedName>
        <fullName evidence="2">Putative adhesin</fullName>
    </submittedName>
</protein>
<proteinExistence type="predicted"/>
<organism evidence="2 3">
    <name type="scientific">Convivina intestini</name>
    <dbReference type="NCBI Taxonomy" id="1505726"/>
    <lineage>
        <taxon>Bacteria</taxon>
        <taxon>Bacillati</taxon>
        <taxon>Bacillota</taxon>
        <taxon>Bacilli</taxon>
        <taxon>Lactobacillales</taxon>
        <taxon>Lactobacillaceae</taxon>
        <taxon>Convivina</taxon>
    </lineage>
</organism>
<name>A0A2U1DF21_9LACO</name>
<sequence length="255" mass="27520">MKKVVIVGLATSLIGIIMATTAFYVARPGNIAWENGKFVYGQNHKNKLTTLALPSEVSTEQIKNINLSVANTDVVVKHGQAFKIESNDSQLKTPLIFNEESGTLSLQSKSTKNSNLKINITGFYDNSPQVIITIPNGFDDKNISISSTSGDIHLSHSKLAVVTLNSQEGDIMLYSNTMKTANISDNNGDIVVKSEITEGGKISNNNGDIHFSGSNLPPYSVKTIKGEFMTDKNKSDNTGNATLFIDNNNGDVSMS</sequence>
<reference evidence="2 3" key="1">
    <citation type="submission" date="2018-04" db="EMBL/GenBank/DDBJ databases">
        <title>Genomic Encyclopedia of Type Strains, Phase IV (KMG-IV): sequencing the most valuable type-strain genomes for metagenomic binning, comparative biology and taxonomic classification.</title>
        <authorList>
            <person name="Goeker M."/>
        </authorList>
    </citation>
    <scope>NUCLEOTIDE SEQUENCE [LARGE SCALE GENOMIC DNA]</scope>
    <source>
        <strain evidence="2 3">DSM 28795</strain>
    </source>
</reference>